<feature type="transmembrane region" description="Helical" evidence="1">
    <location>
        <begin position="6"/>
        <end position="25"/>
    </location>
</feature>
<keyword evidence="1" id="KW-0812">Transmembrane</keyword>
<evidence type="ECO:0000256" key="1">
    <source>
        <dbReference type="SAM" id="Phobius"/>
    </source>
</evidence>
<accession>A0A3B0VLK0</accession>
<dbReference type="EMBL" id="UOFA01000121">
    <property type="protein sequence ID" value="VAW44508.1"/>
    <property type="molecule type" value="Genomic_DNA"/>
</dbReference>
<keyword evidence="1" id="KW-0472">Membrane</keyword>
<organism evidence="2">
    <name type="scientific">hydrothermal vent metagenome</name>
    <dbReference type="NCBI Taxonomy" id="652676"/>
    <lineage>
        <taxon>unclassified sequences</taxon>
        <taxon>metagenomes</taxon>
        <taxon>ecological metagenomes</taxon>
    </lineage>
</organism>
<sequence length="335" mass="38446">MLFLQIIGGIVVGIIGIIILFYIFIRIKFGKFLHADTNSEPLIIHLNKDINPEWIQSKKPQQYIEALKSLGFEAGDAYLIKEMEGTQLVSMHQGPICAVVYQHPLAGAWVDMVLNEVEGIEYTVSNAPMGAAFDAPDNTHKVMDPSLTTEEIYTQIQVLKNDSQKEFEPIDEENFRAFFEDAYKKEMVWRIRKGGISFDEFVKTSGESKIKTSDKNLKGAFIEMKEADLHEWQEAALEHYRKVNNIEYEVFCDDAYNMIVVPFTTAAEAFITSLENKEFISDSQAEKYRQLHSNETDIFKLFETINGHLSPELRAVFIADQDYPLKLKIYKSKEE</sequence>
<name>A0A3B0VLK0_9ZZZZ</name>
<dbReference type="AlphaFoldDB" id="A0A3B0VLK0"/>
<evidence type="ECO:0000313" key="2">
    <source>
        <dbReference type="EMBL" id="VAW44508.1"/>
    </source>
</evidence>
<gene>
    <name evidence="2" type="ORF">MNBD_GAMMA02-625</name>
</gene>
<keyword evidence="1" id="KW-1133">Transmembrane helix</keyword>
<proteinExistence type="predicted"/>
<reference evidence="2" key="1">
    <citation type="submission" date="2018-06" db="EMBL/GenBank/DDBJ databases">
        <authorList>
            <person name="Zhirakovskaya E."/>
        </authorList>
    </citation>
    <scope>NUCLEOTIDE SEQUENCE</scope>
</reference>
<protein>
    <submittedName>
        <fullName evidence="2">Uncharacterized protein</fullName>
    </submittedName>
</protein>